<name>A0A3M6PZV8_9BURK</name>
<feature type="domain" description="DUF2157" evidence="2">
    <location>
        <begin position="41"/>
        <end position="145"/>
    </location>
</feature>
<feature type="transmembrane region" description="Helical" evidence="1">
    <location>
        <begin position="486"/>
        <end position="506"/>
    </location>
</feature>
<feature type="transmembrane region" description="Helical" evidence="1">
    <location>
        <begin position="145"/>
        <end position="162"/>
    </location>
</feature>
<sequence>MGEIMRTCTEKHGQDAPGCTGSVPSVRPAAHWQAFLSTLGMFAAALLMGSGVVFFVAYNWDALDRFSRLGIGASAVCGATVLTLCTRPHSVPWRAGALLVCICTGALLALIGQIYQTGADIWQLFAAWAALILPVVLIGRTQELWLLWLLVTGQALFRWVWLEFGRWSLFLGLFGAVGAEPFAWLGVFYAAMLAVLHLGRQYLLMHPLSWLRTLLCMAALACLCGAAMFERGSYEVLYVVFALLCAWWAYQYKDSVVLAAVYVSVMALGIPRLGDWSNEPLLIAVWVLLVSGVGLRHALAVWREKRAQCAVAVVNAPLEVPEEAASPWWLNALMAFSAWLAAVLGIGGLAGLMPQMLQLPFSLAGIGVIAIGIQLMRRREEGVFIRQLGFAFSVVGQLWLSLGFADGVGSWSVMCFFAAAVAFVCSLARSPQTHRVLCLVAAWVCFLLALLVDYDVELRWMLLMVFAVSFAGWLCFYAARAQTWWNAFWHASTFVALLLALGVPQFFSPLGDGSRAQWLMPACAALLWLGCLGALYRHRQQTWHGWMVVAIALSGLAWSMPFFLMVLALALVLFERKQRVWLDVALLVCIALVGVYYYAMDVSLLHKSVSLMAAGAITALVTGLSRPRNVGFWRP</sequence>
<feature type="domain" description="DUF4401" evidence="3">
    <location>
        <begin position="327"/>
        <end position="621"/>
    </location>
</feature>
<evidence type="ECO:0000313" key="5">
    <source>
        <dbReference type="Proteomes" id="UP000267035"/>
    </source>
</evidence>
<protein>
    <submittedName>
        <fullName evidence="4">DUF4401 domain-containing protein</fullName>
    </submittedName>
</protein>
<feature type="transmembrane region" description="Helical" evidence="1">
    <location>
        <begin position="34"/>
        <end position="60"/>
    </location>
</feature>
<organism evidence="4 5">
    <name type="scientific">Allofranklinella schreckenbergeri</name>
    <dbReference type="NCBI Taxonomy" id="1076744"/>
    <lineage>
        <taxon>Bacteria</taxon>
        <taxon>Pseudomonadati</taxon>
        <taxon>Pseudomonadota</taxon>
        <taxon>Betaproteobacteria</taxon>
        <taxon>Burkholderiales</taxon>
        <taxon>Comamonadaceae</taxon>
        <taxon>Allofranklinella</taxon>
    </lineage>
</organism>
<feature type="transmembrane region" description="Helical" evidence="1">
    <location>
        <begin position="121"/>
        <end position="138"/>
    </location>
</feature>
<dbReference type="AlphaFoldDB" id="A0A3M6PZV8"/>
<dbReference type="InterPro" id="IPR018677">
    <property type="entry name" value="DUF2157"/>
</dbReference>
<feature type="transmembrane region" description="Helical" evidence="1">
    <location>
        <begin position="580"/>
        <end position="599"/>
    </location>
</feature>
<dbReference type="Pfam" id="PF14351">
    <property type="entry name" value="DUF4401"/>
    <property type="match status" value="1"/>
</dbReference>
<feature type="transmembrane region" description="Helical" evidence="1">
    <location>
        <begin position="257"/>
        <end position="274"/>
    </location>
</feature>
<keyword evidence="1" id="KW-0812">Transmembrane</keyword>
<evidence type="ECO:0000256" key="1">
    <source>
        <dbReference type="SAM" id="Phobius"/>
    </source>
</evidence>
<dbReference type="Proteomes" id="UP000267035">
    <property type="component" value="Unassembled WGS sequence"/>
</dbReference>
<feature type="transmembrane region" description="Helical" evidence="1">
    <location>
        <begin position="328"/>
        <end position="350"/>
    </location>
</feature>
<dbReference type="InterPro" id="IPR025513">
    <property type="entry name" value="DUF4401"/>
</dbReference>
<feature type="transmembrane region" description="Helical" evidence="1">
    <location>
        <begin position="66"/>
        <end position="85"/>
    </location>
</feature>
<feature type="transmembrane region" description="Helical" evidence="1">
    <location>
        <begin position="436"/>
        <end position="454"/>
    </location>
</feature>
<evidence type="ECO:0000313" key="4">
    <source>
        <dbReference type="EMBL" id="RMW96196.1"/>
    </source>
</evidence>
<gene>
    <name evidence="4" type="ORF">EBQ25_11100</name>
</gene>
<keyword evidence="5" id="KW-1185">Reference proteome</keyword>
<feature type="transmembrane region" description="Helical" evidence="1">
    <location>
        <begin position="182"/>
        <end position="198"/>
    </location>
</feature>
<keyword evidence="1" id="KW-0472">Membrane</keyword>
<feature type="transmembrane region" description="Helical" evidence="1">
    <location>
        <begin position="234"/>
        <end position="250"/>
    </location>
</feature>
<keyword evidence="1" id="KW-1133">Transmembrane helix</keyword>
<feature type="transmembrane region" description="Helical" evidence="1">
    <location>
        <begin position="210"/>
        <end position="228"/>
    </location>
</feature>
<proteinExistence type="predicted"/>
<dbReference type="Pfam" id="PF09925">
    <property type="entry name" value="DUF2157"/>
    <property type="match status" value="1"/>
</dbReference>
<feature type="transmembrane region" description="Helical" evidence="1">
    <location>
        <begin position="548"/>
        <end position="574"/>
    </location>
</feature>
<accession>A0A3M6PZV8</accession>
<feature type="transmembrane region" description="Helical" evidence="1">
    <location>
        <begin position="388"/>
        <end position="405"/>
    </location>
</feature>
<feature type="transmembrane region" description="Helical" evidence="1">
    <location>
        <begin position="460"/>
        <end position="479"/>
    </location>
</feature>
<reference evidence="4 5" key="1">
    <citation type="submission" date="2018-10" db="EMBL/GenBank/DDBJ databases">
        <title>Comamonadaceae CDC group NO-1 genome sequencing and assembly.</title>
        <authorList>
            <person name="Bernier A.-M."/>
            <person name="Bernard K."/>
        </authorList>
    </citation>
    <scope>NUCLEOTIDE SEQUENCE [LARGE SCALE GENOMIC DNA]</scope>
    <source>
        <strain evidence="4 5">NML161473</strain>
    </source>
</reference>
<feature type="transmembrane region" description="Helical" evidence="1">
    <location>
        <begin position="356"/>
        <end position="376"/>
    </location>
</feature>
<feature type="transmembrane region" description="Helical" evidence="1">
    <location>
        <begin position="280"/>
        <end position="299"/>
    </location>
</feature>
<feature type="transmembrane region" description="Helical" evidence="1">
    <location>
        <begin position="97"/>
        <end position="115"/>
    </location>
</feature>
<feature type="transmembrane region" description="Helical" evidence="1">
    <location>
        <begin position="411"/>
        <end position="429"/>
    </location>
</feature>
<evidence type="ECO:0000259" key="2">
    <source>
        <dbReference type="Pfam" id="PF09925"/>
    </source>
</evidence>
<comment type="caution">
    <text evidence="4">The sequence shown here is derived from an EMBL/GenBank/DDBJ whole genome shotgun (WGS) entry which is preliminary data.</text>
</comment>
<feature type="transmembrane region" description="Helical" evidence="1">
    <location>
        <begin position="518"/>
        <end position="536"/>
    </location>
</feature>
<dbReference type="EMBL" id="RDQL01000020">
    <property type="protein sequence ID" value="RMW96196.1"/>
    <property type="molecule type" value="Genomic_DNA"/>
</dbReference>
<evidence type="ECO:0000259" key="3">
    <source>
        <dbReference type="Pfam" id="PF14351"/>
    </source>
</evidence>